<keyword evidence="2" id="KW-1185">Reference proteome</keyword>
<dbReference type="RefSeq" id="WP_093604106.1">
    <property type="nucleotide sequence ID" value="NZ_FOYL01000013.1"/>
</dbReference>
<name>A0A1I6FEB9_9PSEU</name>
<proteinExistence type="predicted"/>
<accession>A0A1I6FEB9</accession>
<evidence type="ECO:0000313" key="1">
    <source>
        <dbReference type="EMBL" id="SFR28244.1"/>
    </source>
</evidence>
<dbReference type="EMBL" id="FOYL01000013">
    <property type="protein sequence ID" value="SFR28244.1"/>
    <property type="molecule type" value="Genomic_DNA"/>
</dbReference>
<reference evidence="2" key="1">
    <citation type="submission" date="2016-10" db="EMBL/GenBank/DDBJ databases">
        <authorList>
            <person name="Varghese N."/>
            <person name="Submissions S."/>
        </authorList>
    </citation>
    <scope>NUCLEOTIDE SEQUENCE [LARGE SCALE GENOMIC DNA]</scope>
    <source>
        <strain evidence="2">DSM 44232</strain>
    </source>
</reference>
<dbReference type="OrthoDB" id="3635282at2"/>
<sequence>MNYHYFARVNSSHPSVDEPSIVCRQWTDEEGRAHEEEYTQNLRWEACNTVHLVRSGKMDGEIHPVTEEAARRFEELQAARVRSYEPADGQYFYSLVVTSLHPVESPRALLRTWLSPQGYSMEQVWTPTAGWLKSIYMYELANDHLDGEALGIAEEEVERYKEIARQNYLGVTGGTEDR</sequence>
<dbReference type="AlphaFoldDB" id="A0A1I6FEB9"/>
<dbReference type="Proteomes" id="UP000198583">
    <property type="component" value="Unassembled WGS sequence"/>
</dbReference>
<evidence type="ECO:0000313" key="2">
    <source>
        <dbReference type="Proteomes" id="UP000198583"/>
    </source>
</evidence>
<gene>
    <name evidence="1" type="ORF">SAMN04488564_11392</name>
</gene>
<protein>
    <submittedName>
        <fullName evidence="1">Uncharacterized protein</fullName>
    </submittedName>
</protein>
<dbReference type="STRING" id="84724.SAMN04488564_11392"/>
<organism evidence="1 2">
    <name type="scientific">Lentzea waywayandensis</name>
    <dbReference type="NCBI Taxonomy" id="84724"/>
    <lineage>
        <taxon>Bacteria</taxon>
        <taxon>Bacillati</taxon>
        <taxon>Actinomycetota</taxon>
        <taxon>Actinomycetes</taxon>
        <taxon>Pseudonocardiales</taxon>
        <taxon>Pseudonocardiaceae</taxon>
        <taxon>Lentzea</taxon>
    </lineage>
</organism>